<proteinExistence type="predicted"/>
<protein>
    <submittedName>
        <fullName evidence="1">Uncharacterized protein</fullName>
    </submittedName>
</protein>
<dbReference type="RefSeq" id="WP_249914251.1">
    <property type="nucleotide sequence ID" value="NZ_JAMGBB010000001.1"/>
</dbReference>
<sequence>MKRVAVLALVALLGACSREPTVIDGSSQQAFEKTTEKARRDLPIKDRLTFDAALHNPGGVGFGHRDTAAATRQAYNGMTAVDVVEDARVRGIE</sequence>
<organism evidence="1 2">
    <name type="scientific">Sphingomonas brevis</name>
    <dbReference type="NCBI Taxonomy" id="2908206"/>
    <lineage>
        <taxon>Bacteria</taxon>
        <taxon>Pseudomonadati</taxon>
        <taxon>Pseudomonadota</taxon>
        <taxon>Alphaproteobacteria</taxon>
        <taxon>Sphingomonadales</taxon>
        <taxon>Sphingomonadaceae</taxon>
        <taxon>Sphingomonas</taxon>
    </lineage>
</organism>
<dbReference type="Proteomes" id="UP001165383">
    <property type="component" value="Unassembled WGS sequence"/>
</dbReference>
<keyword evidence="2" id="KW-1185">Reference proteome</keyword>
<evidence type="ECO:0000313" key="1">
    <source>
        <dbReference type="EMBL" id="MCL6739777.1"/>
    </source>
</evidence>
<dbReference type="EMBL" id="JAMGBB010000001">
    <property type="protein sequence ID" value="MCL6739777.1"/>
    <property type="molecule type" value="Genomic_DNA"/>
</dbReference>
<dbReference type="PROSITE" id="PS51257">
    <property type="entry name" value="PROKAR_LIPOPROTEIN"/>
    <property type="match status" value="1"/>
</dbReference>
<comment type="caution">
    <text evidence="1">The sequence shown here is derived from an EMBL/GenBank/DDBJ whole genome shotgun (WGS) entry which is preliminary data.</text>
</comment>
<reference evidence="1" key="1">
    <citation type="submission" date="2022-05" db="EMBL/GenBank/DDBJ databases">
        <authorList>
            <person name="Jo J.-H."/>
            <person name="Im W.-T."/>
        </authorList>
    </citation>
    <scope>NUCLEOTIDE SEQUENCE</scope>
    <source>
        <strain evidence="1">RB56-2</strain>
    </source>
</reference>
<accession>A0ABT0S6L0</accession>
<evidence type="ECO:0000313" key="2">
    <source>
        <dbReference type="Proteomes" id="UP001165383"/>
    </source>
</evidence>
<name>A0ABT0S6L0_9SPHN</name>
<gene>
    <name evidence="1" type="ORF">LZ518_01300</name>
</gene>